<proteinExistence type="inferred from homology"/>
<comment type="cofactor">
    <cofactor evidence="1">
        <name>a divalent metal cation</name>
        <dbReference type="ChEBI" id="CHEBI:60240"/>
    </cofactor>
</comment>
<dbReference type="OrthoDB" id="9771229at2"/>
<keyword evidence="3" id="KW-0255">Endonuclease</keyword>
<evidence type="ECO:0000313" key="9">
    <source>
        <dbReference type="Proteomes" id="UP000265916"/>
    </source>
</evidence>
<evidence type="ECO:0000259" key="6">
    <source>
        <dbReference type="Pfam" id="PF03755"/>
    </source>
</evidence>
<evidence type="ECO:0000256" key="4">
    <source>
        <dbReference type="ARBA" id="ARBA00022801"/>
    </source>
</evidence>
<comment type="similarity">
    <text evidence="5">Belongs to the YicC/YloC family.</text>
</comment>
<dbReference type="Pfam" id="PF08340">
    <property type="entry name" value="YicC-like_C"/>
    <property type="match status" value="1"/>
</dbReference>
<dbReference type="RefSeq" id="WP_119529972.1">
    <property type="nucleotide sequence ID" value="NZ_JBHSSP010000022.1"/>
</dbReference>
<dbReference type="EMBL" id="NRJG01000003">
    <property type="protein sequence ID" value="RIY40803.1"/>
    <property type="molecule type" value="Genomic_DNA"/>
</dbReference>
<name>A0A3A1YRA9_9GAMM</name>
<evidence type="ECO:0000256" key="3">
    <source>
        <dbReference type="ARBA" id="ARBA00022759"/>
    </source>
</evidence>
<organism evidence="8 9">
    <name type="scientific">Psittacicella hinzii</name>
    <dbReference type="NCBI Taxonomy" id="2028575"/>
    <lineage>
        <taxon>Bacteria</taxon>
        <taxon>Pseudomonadati</taxon>
        <taxon>Pseudomonadota</taxon>
        <taxon>Gammaproteobacteria</taxon>
        <taxon>Pasteurellales</taxon>
        <taxon>Psittacicellaceae</taxon>
        <taxon>Psittacicella</taxon>
    </lineage>
</organism>
<dbReference type="PANTHER" id="PTHR30636">
    <property type="entry name" value="UPF0701 PROTEIN YICC"/>
    <property type="match status" value="1"/>
</dbReference>
<evidence type="ECO:0000256" key="1">
    <source>
        <dbReference type="ARBA" id="ARBA00001968"/>
    </source>
</evidence>
<comment type="caution">
    <text evidence="8">The sequence shown here is derived from an EMBL/GenBank/DDBJ whole genome shotgun (WGS) entry which is preliminary data.</text>
</comment>
<dbReference type="InterPro" id="IPR005229">
    <property type="entry name" value="YicC/YloC-like"/>
</dbReference>
<feature type="domain" description="Endoribonuclease YicC-like N-terminal" evidence="6">
    <location>
        <begin position="2"/>
        <end position="160"/>
    </location>
</feature>
<evidence type="ECO:0000256" key="5">
    <source>
        <dbReference type="ARBA" id="ARBA00035648"/>
    </source>
</evidence>
<dbReference type="AlphaFoldDB" id="A0A3A1YRA9"/>
<gene>
    <name evidence="8" type="ORF">CKF58_00150</name>
</gene>
<dbReference type="InterPro" id="IPR013551">
    <property type="entry name" value="YicC-like_C"/>
</dbReference>
<sequence>MLHSMTGFVSHECEIGDYHLIWEVKTLNHRFFDMALKMPDSLRCVEVELRNVAKNHLRRGKMDVTLYFKNRNLKSNLEVAPERLAEIASCFAQAQNIFVENGVDRQFLRINLNEIFSNSLFSGNDGRNIDDSFKEQVVASFEQAVIKLNQARRAEGTRLREVLECNLCSMKQITAEICQYSRQIKEQAQQKLIAKVKELAENVILDPIRLEQEVVLLAQKADIQEELDRLNSHYCALTQLLNSEEQVGRKIDFLMQELNRESNTICSKSTDINIINRAVNLKTYIEQMREQIQNIE</sequence>
<evidence type="ECO:0000313" key="8">
    <source>
        <dbReference type="EMBL" id="RIY40803.1"/>
    </source>
</evidence>
<feature type="domain" description="Endoribonuclease YicC-like C-terminal" evidence="7">
    <location>
        <begin position="179"/>
        <end position="296"/>
    </location>
</feature>
<dbReference type="NCBIfam" id="TIGR00255">
    <property type="entry name" value="YicC/YloC family endoribonuclease"/>
    <property type="match status" value="1"/>
</dbReference>
<accession>A0A3A1YRA9</accession>
<reference evidence="8 9" key="1">
    <citation type="submission" date="2017-08" db="EMBL/GenBank/DDBJ databases">
        <title>Reclassification of Bisgaard taxon 37 and 44.</title>
        <authorList>
            <person name="Christensen H."/>
        </authorList>
    </citation>
    <scope>NUCLEOTIDE SEQUENCE [LARGE SCALE GENOMIC DNA]</scope>
    <source>
        <strain evidence="8 9">111</strain>
    </source>
</reference>
<keyword evidence="4" id="KW-0378">Hydrolase</keyword>
<dbReference type="GO" id="GO:0016787">
    <property type="term" value="F:hydrolase activity"/>
    <property type="evidence" value="ECO:0007669"/>
    <property type="project" value="UniProtKB-KW"/>
</dbReference>
<dbReference type="PANTHER" id="PTHR30636:SF3">
    <property type="entry name" value="UPF0701 PROTEIN YICC"/>
    <property type="match status" value="1"/>
</dbReference>
<dbReference type="GO" id="GO:0004521">
    <property type="term" value="F:RNA endonuclease activity"/>
    <property type="evidence" value="ECO:0007669"/>
    <property type="project" value="InterPro"/>
</dbReference>
<dbReference type="Pfam" id="PF03755">
    <property type="entry name" value="YicC-like_N"/>
    <property type="match status" value="1"/>
</dbReference>
<keyword evidence="9" id="KW-1185">Reference proteome</keyword>
<keyword evidence="2" id="KW-0540">Nuclease</keyword>
<evidence type="ECO:0000256" key="2">
    <source>
        <dbReference type="ARBA" id="ARBA00022722"/>
    </source>
</evidence>
<evidence type="ECO:0000259" key="7">
    <source>
        <dbReference type="Pfam" id="PF08340"/>
    </source>
</evidence>
<dbReference type="Proteomes" id="UP000265916">
    <property type="component" value="Unassembled WGS sequence"/>
</dbReference>
<protein>
    <submittedName>
        <fullName evidence="8">YicC family protein</fullName>
    </submittedName>
</protein>
<dbReference type="InterPro" id="IPR013527">
    <property type="entry name" value="YicC-like_N"/>
</dbReference>